<organism evidence="2 3">
    <name type="scientific">Petrolisthes manimaculis</name>
    <dbReference type="NCBI Taxonomy" id="1843537"/>
    <lineage>
        <taxon>Eukaryota</taxon>
        <taxon>Metazoa</taxon>
        <taxon>Ecdysozoa</taxon>
        <taxon>Arthropoda</taxon>
        <taxon>Crustacea</taxon>
        <taxon>Multicrustacea</taxon>
        <taxon>Malacostraca</taxon>
        <taxon>Eumalacostraca</taxon>
        <taxon>Eucarida</taxon>
        <taxon>Decapoda</taxon>
        <taxon>Pleocyemata</taxon>
        <taxon>Anomura</taxon>
        <taxon>Galatheoidea</taxon>
        <taxon>Porcellanidae</taxon>
        <taxon>Petrolisthes</taxon>
    </lineage>
</organism>
<dbReference type="Proteomes" id="UP001292094">
    <property type="component" value="Unassembled WGS sequence"/>
</dbReference>
<protein>
    <submittedName>
        <fullName evidence="2">Uncharacterized protein</fullName>
    </submittedName>
</protein>
<evidence type="ECO:0000256" key="1">
    <source>
        <dbReference type="SAM" id="MobiDB-lite"/>
    </source>
</evidence>
<feature type="compositionally biased region" description="Polar residues" evidence="1">
    <location>
        <begin position="1"/>
        <end position="25"/>
    </location>
</feature>
<proteinExistence type="predicted"/>
<name>A0AAE1TYQ4_9EUCA</name>
<accession>A0AAE1TYQ4</accession>
<gene>
    <name evidence="2" type="ORF">Pmani_025646</name>
</gene>
<dbReference type="AlphaFoldDB" id="A0AAE1TYQ4"/>
<feature type="region of interest" description="Disordered" evidence="1">
    <location>
        <begin position="1"/>
        <end position="75"/>
    </location>
</feature>
<reference evidence="2" key="1">
    <citation type="submission" date="2023-11" db="EMBL/GenBank/DDBJ databases">
        <title>Genome assemblies of two species of porcelain crab, Petrolisthes cinctipes and Petrolisthes manimaculis (Anomura: Porcellanidae).</title>
        <authorList>
            <person name="Angst P."/>
        </authorList>
    </citation>
    <scope>NUCLEOTIDE SEQUENCE</scope>
    <source>
        <strain evidence="2">PB745_02</strain>
        <tissue evidence="2">Gill</tissue>
    </source>
</reference>
<keyword evidence="3" id="KW-1185">Reference proteome</keyword>
<sequence length="95" mass="10278">MSVNLDTVPSVNSGTPSSTLRTSCQLWEPLVNPGPPRQPWTPSSTLEPPRQLSDPLVNSGTPSSTLGPPHQPWNQSSTLEHLVNAISYERCDGFV</sequence>
<comment type="caution">
    <text evidence="2">The sequence shown here is derived from an EMBL/GenBank/DDBJ whole genome shotgun (WGS) entry which is preliminary data.</text>
</comment>
<evidence type="ECO:0000313" key="2">
    <source>
        <dbReference type="EMBL" id="KAK4302241.1"/>
    </source>
</evidence>
<feature type="compositionally biased region" description="Polar residues" evidence="1">
    <location>
        <begin position="56"/>
        <end position="75"/>
    </location>
</feature>
<evidence type="ECO:0000313" key="3">
    <source>
        <dbReference type="Proteomes" id="UP001292094"/>
    </source>
</evidence>
<dbReference type="EMBL" id="JAWZYT010002761">
    <property type="protein sequence ID" value="KAK4302241.1"/>
    <property type="molecule type" value="Genomic_DNA"/>
</dbReference>